<comment type="caution">
    <text evidence="1">The sequence shown here is derived from an EMBL/GenBank/DDBJ whole genome shotgun (WGS) entry which is preliminary data.</text>
</comment>
<keyword evidence="2" id="KW-1185">Reference proteome</keyword>
<proteinExistence type="predicted"/>
<evidence type="ECO:0000313" key="1">
    <source>
        <dbReference type="EMBL" id="CAH3036897.1"/>
    </source>
</evidence>
<gene>
    <name evidence="1" type="ORF">PEVE_00039692</name>
</gene>
<organism evidence="1 2">
    <name type="scientific">Porites evermanni</name>
    <dbReference type="NCBI Taxonomy" id="104178"/>
    <lineage>
        <taxon>Eukaryota</taxon>
        <taxon>Metazoa</taxon>
        <taxon>Cnidaria</taxon>
        <taxon>Anthozoa</taxon>
        <taxon>Hexacorallia</taxon>
        <taxon>Scleractinia</taxon>
        <taxon>Fungiina</taxon>
        <taxon>Poritidae</taxon>
        <taxon>Porites</taxon>
    </lineage>
</organism>
<protein>
    <submittedName>
        <fullName evidence="1">Uncharacterized protein</fullName>
    </submittedName>
</protein>
<dbReference type="PANTHER" id="PTHR36981:SF1">
    <property type="entry name" value="P2X PURINORECEPTOR 7 INTRACELLULAR DOMAIN-CONTAINING PROTEIN"/>
    <property type="match status" value="1"/>
</dbReference>
<dbReference type="Proteomes" id="UP001159427">
    <property type="component" value="Unassembled WGS sequence"/>
</dbReference>
<evidence type="ECO:0000313" key="2">
    <source>
        <dbReference type="Proteomes" id="UP001159427"/>
    </source>
</evidence>
<reference evidence="1 2" key="1">
    <citation type="submission" date="2022-05" db="EMBL/GenBank/DDBJ databases">
        <authorList>
            <consortium name="Genoscope - CEA"/>
            <person name="William W."/>
        </authorList>
    </citation>
    <scope>NUCLEOTIDE SEQUENCE [LARGE SCALE GENOMIC DNA]</scope>
</reference>
<feature type="non-terminal residue" evidence="1">
    <location>
        <position position="1"/>
    </location>
</feature>
<sequence>VLGDGLYADEPLADEEWIKKYQEEVVETNKLEHELRERLEGSIQVDSCYLRSIAYREFSRLVYGFLGNKRIPLPACAYTAIRKQFLVGTDETYTGFELDEDD</sequence>
<name>A0ABN8N005_9CNID</name>
<dbReference type="EMBL" id="CALNXI010000703">
    <property type="protein sequence ID" value="CAH3036897.1"/>
    <property type="molecule type" value="Genomic_DNA"/>
</dbReference>
<dbReference type="PANTHER" id="PTHR36981">
    <property type="entry name" value="ZGC:195170"/>
    <property type="match status" value="1"/>
</dbReference>
<accession>A0ABN8N005</accession>